<gene>
    <name evidence="1" type="ORF">BN9_126360</name>
</gene>
<organism evidence="1 2">
    <name type="scientific">Albugo candida</name>
    <dbReference type="NCBI Taxonomy" id="65357"/>
    <lineage>
        <taxon>Eukaryota</taxon>
        <taxon>Sar</taxon>
        <taxon>Stramenopiles</taxon>
        <taxon>Oomycota</taxon>
        <taxon>Peronosporomycetes</taxon>
        <taxon>Albuginales</taxon>
        <taxon>Albuginaceae</taxon>
        <taxon>Albugo</taxon>
    </lineage>
</organism>
<name>A0A024FVU2_9STRA</name>
<dbReference type="InParanoid" id="A0A024FVU2"/>
<sequence length="101" mass="11766">MKKEKCLRTLSCHFFLRFFQFLGIYTEKNSNYIHRNSICPPLMLLDSFGRRYIEAIGNITVRKDGFMIIRSIFKLSRFWSECSVSAVLEKNGNASQSSQSL</sequence>
<proteinExistence type="predicted"/>
<accession>A0A024FVU2</accession>
<dbReference type="EMBL" id="CAIX01000884">
    <property type="protein sequence ID" value="CCI11250.1"/>
    <property type="molecule type" value="Genomic_DNA"/>
</dbReference>
<comment type="caution">
    <text evidence="1">The sequence shown here is derived from an EMBL/GenBank/DDBJ whole genome shotgun (WGS) entry which is preliminary data.</text>
</comment>
<reference evidence="1 2" key="1">
    <citation type="submission" date="2012-05" db="EMBL/GenBank/DDBJ databases">
        <title>Recombination and specialization in a pathogen metapopulation.</title>
        <authorList>
            <person name="Gardiner A."/>
            <person name="Kemen E."/>
            <person name="Schultz-Larsen T."/>
            <person name="MacLean D."/>
            <person name="Van Oosterhout C."/>
            <person name="Jones J.D.G."/>
        </authorList>
    </citation>
    <scope>NUCLEOTIDE SEQUENCE [LARGE SCALE GENOMIC DNA]</scope>
    <source>
        <strain evidence="1 2">Ac Nc2</strain>
    </source>
</reference>
<evidence type="ECO:0000313" key="1">
    <source>
        <dbReference type="EMBL" id="CCI11250.1"/>
    </source>
</evidence>
<keyword evidence="2" id="KW-1185">Reference proteome</keyword>
<evidence type="ECO:0000313" key="2">
    <source>
        <dbReference type="Proteomes" id="UP000053237"/>
    </source>
</evidence>
<protein>
    <submittedName>
        <fullName evidence="1">Uncharacterized protein</fullName>
    </submittedName>
</protein>
<dbReference type="Proteomes" id="UP000053237">
    <property type="component" value="Unassembled WGS sequence"/>
</dbReference>
<dbReference type="AlphaFoldDB" id="A0A024FVU2"/>